<gene>
    <name evidence="1" type="ORF">GURKE_02640</name>
</gene>
<sequence length="101" mass="10980">MRKFEARVNAEFEIEIDPTKITPEVLESFSSLITSVGSLEELAEYLADTYARGVYTNGSFIEGLGDAKAMGIRFIGTNGAGDFGLNRVWVEVDDVTPAEAV</sequence>
<dbReference type="EMBL" id="ON529850">
    <property type="protein sequence ID" value="UTC28295.1"/>
    <property type="molecule type" value="Genomic_DNA"/>
</dbReference>
<dbReference type="Proteomes" id="UP001055634">
    <property type="component" value="Segment"/>
</dbReference>
<accession>A0A9E7SSS8</accession>
<organism evidence="1 2">
    <name type="scientific">Brevundimonas phage vB_BpoS-Gurke</name>
    <dbReference type="NCBI Taxonomy" id="2948599"/>
    <lineage>
        <taxon>Viruses</taxon>
        <taxon>Duplodnaviria</taxon>
        <taxon>Heunggongvirae</taxon>
        <taxon>Uroviricota</taxon>
        <taxon>Caudoviricetes</taxon>
        <taxon>Jeanschmidtviridae</taxon>
        <taxon>Kikimoravirus</taxon>
        <taxon>Kikimoravirus gurke</taxon>
    </lineage>
</organism>
<name>A0A9E7SSS8_9CAUD</name>
<evidence type="ECO:0000313" key="1">
    <source>
        <dbReference type="EMBL" id="UTC28295.1"/>
    </source>
</evidence>
<evidence type="ECO:0000313" key="2">
    <source>
        <dbReference type="Proteomes" id="UP001055634"/>
    </source>
</evidence>
<keyword evidence="2" id="KW-1185">Reference proteome</keyword>
<protein>
    <submittedName>
        <fullName evidence="1">Uncharacterized protein</fullName>
    </submittedName>
</protein>
<reference evidence="1" key="1">
    <citation type="submission" date="2022-04" db="EMBL/GenBank/DDBJ databases">
        <authorList>
            <person name="Friedrich I."/>
            <person name="Schneider D."/>
            <person name="Poehlein A."/>
            <person name="Hertel R."/>
            <person name="Daniel R."/>
        </authorList>
    </citation>
    <scope>NUCLEOTIDE SEQUENCE</scope>
</reference>
<proteinExistence type="predicted"/>